<keyword evidence="2" id="KW-0540">Nuclease</keyword>
<gene>
    <name evidence="2" type="ORF">AGM2_0053</name>
</gene>
<proteinExistence type="predicted"/>
<evidence type="ECO:0000313" key="3">
    <source>
        <dbReference type="Proteomes" id="UP000501811"/>
    </source>
</evidence>
<keyword evidence="2" id="KW-0255">Endonuclease</keyword>
<feature type="compositionally biased region" description="Basic and acidic residues" evidence="1">
    <location>
        <begin position="69"/>
        <end position="81"/>
    </location>
</feature>
<organism evidence="2 3">
    <name type="scientific">Brevibacterium phage AGM2</name>
    <dbReference type="NCBI Taxonomy" id="2591419"/>
    <lineage>
        <taxon>Viruses</taxon>
        <taxon>Duplodnaviria</taxon>
        <taxon>Heunggongvirae</taxon>
        <taxon>Uroviricota</taxon>
        <taxon>Caudoviricetes</taxon>
        <taxon>Agmunavirus</taxon>
        <taxon>Agmunavirus AGM1</taxon>
    </lineage>
</organism>
<reference evidence="2 3" key="1">
    <citation type="submission" date="2019-06" db="EMBL/GenBank/DDBJ databases">
        <title>DNA tandem repeats contribute to Brevibacterium aurantiacum phages genetic diversity.</title>
        <authorList>
            <person name="de Melo A.G."/>
            <person name="Rousseau G.M."/>
            <person name="Tremblay D.M."/>
            <person name="Labrie S.J."/>
            <person name="Moineau S."/>
        </authorList>
    </citation>
    <scope>NUCLEOTIDE SEQUENCE [LARGE SCALE GENOMIC DNA]</scope>
</reference>
<evidence type="ECO:0000313" key="2">
    <source>
        <dbReference type="EMBL" id="QDH85696.1"/>
    </source>
</evidence>
<dbReference type="EMBL" id="MN023177">
    <property type="protein sequence ID" value="QDH85696.1"/>
    <property type="molecule type" value="Genomic_DNA"/>
</dbReference>
<name>A0A7D0GH46_9CAUD</name>
<feature type="region of interest" description="Disordered" evidence="1">
    <location>
        <begin position="69"/>
        <end position="116"/>
    </location>
</feature>
<evidence type="ECO:0000256" key="1">
    <source>
        <dbReference type="SAM" id="MobiDB-lite"/>
    </source>
</evidence>
<dbReference type="Proteomes" id="UP000501811">
    <property type="component" value="Segment"/>
</dbReference>
<accession>A0A7D0GH46</accession>
<feature type="region of interest" description="Disordered" evidence="1">
    <location>
        <begin position="25"/>
        <end position="45"/>
    </location>
</feature>
<dbReference type="GO" id="GO:0004519">
    <property type="term" value="F:endonuclease activity"/>
    <property type="evidence" value="ECO:0007669"/>
    <property type="project" value="UniProtKB-KW"/>
</dbReference>
<keyword evidence="2" id="KW-0378">Hydrolase</keyword>
<protein>
    <submittedName>
        <fullName evidence="2">HNH-endonuclease</fullName>
    </submittedName>
</protein>
<sequence length="116" mass="13058">MKKVCNGKGCPVLVDQGVRLCPSCTRDAEQTRGSSTDRGYGRRHRRRFREGVLARDPICVLCMRRPSTEADHYPRSKRELINDGADSNDPRHGRGLCKPCHSRETAAHQPGGFRQL</sequence>